<evidence type="ECO:0000313" key="2">
    <source>
        <dbReference type="Proteomes" id="UP000694891"/>
    </source>
</evidence>
<feature type="coiled-coil region" evidence="1">
    <location>
        <begin position="506"/>
        <end position="663"/>
    </location>
</feature>
<dbReference type="RefSeq" id="XP_008292540.1">
    <property type="nucleotide sequence ID" value="XM_008294318.1"/>
</dbReference>
<dbReference type="InterPro" id="IPR038834">
    <property type="entry name" value="CCDC175"/>
</dbReference>
<proteinExistence type="predicted"/>
<feature type="coiled-coil region" evidence="1">
    <location>
        <begin position="197"/>
        <end position="326"/>
    </location>
</feature>
<feature type="coiled-coil region" evidence="1">
    <location>
        <begin position="408"/>
        <end position="449"/>
    </location>
</feature>
<keyword evidence="2" id="KW-1185">Reference proteome</keyword>
<gene>
    <name evidence="3" type="primary">ccdc175</name>
</gene>
<evidence type="ECO:0000256" key="1">
    <source>
        <dbReference type="SAM" id="Coils"/>
    </source>
</evidence>
<organism evidence="2 3">
    <name type="scientific">Stegastes partitus</name>
    <name type="common">bicolor damselfish</name>
    <dbReference type="NCBI Taxonomy" id="144197"/>
    <lineage>
        <taxon>Eukaryota</taxon>
        <taxon>Metazoa</taxon>
        <taxon>Chordata</taxon>
        <taxon>Craniata</taxon>
        <taxon>Vertebrata</taxon>
        <taxon>Euteleostomi</taxon>
        <taxon>Actinopterygii</taxon>
        <taxon>Neopterygii</taxon>
        <taxon>Teleostei</taxon>
        <taxon>Neoteleostei</taxon>
        <taxon>Acanthomorphata</taxon>
        <taxon>Ovalentaria</taxon>
        <taxon>Pomacentridae</taxon>
        <taxon>Stegastes</taxon>
    </lineage>
</organism>
<dbReference type="PANTHER" id="PTHR35347">
    <property type="entry name" value="COILED-COIL DOMAIN-CONTAINING PROTEIN 175"/>
    <property type="match status" value="1"/>
</dbReference>
<feature type="coiled-coil region" evidence="1">
    <location>
        <begin position="62"/>
        <end position="122"/>
    </location>
</feature>
<keyword evidence="1" id="KW-0175">Coiled coil</keyword>
<accession>A0A9Y4KD41</accession>
<dbReference type="PANTHER" id="PTHR35347:SF1">
    <property type="entry name" value="COILED-COIL DOMAIN-CONTAINING PROTEIN 175"/>
    <property type="match status" value="1"/>
</dbReference>
<reference evidence="3" key="1">
    <citation type="submission" date="2025-08" db="UniProtKB">
        <authorList>
            <consortium name="RefSeq"/>
        </authorList>
    </citation>
    <scope>IDENTIFICATION</scope>
</reference>
<evidence type="ECO:0000313" key="3">
    <source>
        <dbReference type="RefSeq" id="XP_008292540.1"/>
    </source>
</evidence>
<protein>
    <submittedName>
        <fullName evidence="3">Myosin heavy chain, embryonic smooth muscle isoform</fullName>
    </submittedName>
</protein>
<dbReference type="AlphaFoldDB" id="A0A9Y4KD41"/>
<dbReference type="CTD" id="729665"/>
<name>A0A9Y4KD41_9TELE</name>
<dbReference type="Proteomes" id="UP000694891">
    <property type="component" value="Unplaced"/>
</dbReference>
<sequence length="737" mass="86861">MASCPVPNFPAVMVTLEHLEELDKQLREEGVPFAPKASLHLTEITAAITELEADRRVAHEHLEVETIENSKLRHQINSMRERMTEEIMADVTAARASNAEEIETLRKELNAASQLKEDSLRKQQELLNQNKALQPEREQVKAEYEAVVATLNDQITLKYSLQMQLDQTKEQTEEIKSCIAAVERDKIALEQSMTPEREAYSVNKHNLSREVDQAEEMIKQQKQVNKRRRRELDQVNGKKQEAHDHLNEVTIQVAKLDNNVQRLTTSMCQCEKQLEGETQKHQELRQQRETLKKELREMGEAFTLAIQHLQEEITSVEGKIEEDRAARLLCQDALAQICEVFKYRHRKETEVRAEYLHVSQQLERSKLQLEERIASIVKHGMEIKDMEKLIGELLESDKINKRLFERNQEELCENMDTEKKNISHLEEERKQLSRHLEEAKRKQEEYVVKMKSDTSNSRRRYRELQQEEAALQLRQPKSSSDGLLMSHINQSEVEYRQIESMHRQEIQQCTAEVESITKSNKEKQKEVEEKEEMLKEVEAEWNEEQSRHKRLKALTFELKRKKTELETLVRRLEEKTSSLLQPKEELKAELKERREQYIDMLDTQASELRAVEVSIYDSSVKLEEVNMENSRLQLSIRQMIEELSRARQDKHRYQRKAQQFKQDTEALIESLQEAWREDLWVTQESQRRNGDLLVSLSSLLNHLETRRQDLEHVNTRTHQCMLDFSKRLGDKTTVQHS</sequence>